<dbReference type="EMBL" id="BTSY01000003">
    <property type="protein sequence ID" value="GMT18780.1"/>
    <property type="molecule type" value="Genomic_DNA"/>
</dbReference>
<evidence type="ECO:0000256" key="9">
    <source>
        <dbReference type="ARBA" id="ARBA00022840"/>
    </source>
</evidence>
<dbReference type="InterPro" id="IPR027417">
    <property type="entry name" value="P-loop_NTPase"/>
</dbReference>
<evidence type="ECO:0000256" key="16">
    <source>
        <dbReference type="RuleBase" id="RU368063"/>
    </source>
</evidence>
<dbReference type="Pfam" id="PF17855">
    <property type="entry name" value="MCM_lid"/>
    <property type="match status" value="1"/>
</dbReference>
<dbReference type="FunFam" id="3.40.50.300:FF:000929">
    <property type="entry name" value="DNA helicase"/>
    <property type="match status" value="1"/>
</dbReference>
<dbReference type="InterPro" id="IPR008048">
    <property type="entry name" value="MCM5"/>
</dbReference>
<keyword evidence="6 15" id="KW-0547">Nucleotide-binding</keyword>
<evidence type="ECO:0000256" key="13">
    <source>
        <dbReference type="ARBA" id="ARBA00048432"/>
    </source>
</evidence>
<dbReference type="InterPro" id="IPR041562">
    <property type="entry name" value="MCM_lid"/>
</dbReference>
<dbReference type="GO" id="GO:0016787">
    <property type="term" value="F:hydrolase activity"/>
    <property type="evidence" value="ECO:0007669"/>
    <property type="project" value="UniProtKB-KW"/>
</dbReference>
<comment type="subunit">
    <text evidence="14">Component of the MCM2-7 complex. The complex forms a toroidal hexameric ring with the proposed subunit order MCM2-MCM6-MCM4-MCM7-MCM3-MCM5 (By simililarity).</text>
</comment>
<name>A0AAV5VLE5_9BILA</name>
<dbReference type="Gene3D" id="3.40.50.300">
    <property type="entry name" value="P-loop containing nucleotide triphosphate hydrolases"/>
    <property type="match status" value="1"/>
</dbReference>
<dbReference type="Gene3D" id="2.20.28.10">
    <property type="match status" value="1"/>
</dbReference>
<organism evidence="18 19">
    <name type="scientific">Pristionchus fissidentatus</name>
    <dbReference type="NCBI Taxonomy" id="1538716"/>
    <lineage>
        <taxon>Eukaryota</taxon>
        <taxon>Metazoa</taxon>
        <taxon>Ecdysozoa</taxon>
        <taxon>Nematoda</taxon>
        <taxon>Chromadorea</taxon>
        <taxon>Rhabditida</taxon>
        <taxon>Rhabditina</taxon>
        <taxon>Diplogasteromorpha</taxon>
        <taxon>Diplogasteroidea</taxon>
        <taxon>Neodiplogasteridae</taxon>
        <taxon>Pristionchus</taxon>
    </lineage>
</organism>
<dbReference type="GO" id="GO:0003688">
    <property type="term" value="F:DNA replication origin binding"/>
    <property type="evidence" value="ECO:0007669"/>
    <property type="project" value="UniProtKB-UniRule"/>
</dbReference>
<dbReference type="EC" id="3.6.4.12" evidence="16"/>
<dbReference type="GO" id="GO:0043138">
    <property type="term" value="F:3'-5' DNA helicase activity"/>
    <property type="evidence" value="ECO:0007669"/>
    <property type="project" value="TreeGrafter"/>
</dbReference>
<comment type="caution">
    <text evidence="18">The sequence shown here is derived from an EMBL/GenBank/DDBJ whole genome shotgun (WGS) entry which is preliminary data.</text>
</comment>
<dbReference type="Gene3D" id="2.40.50.140">
    <property type="entry name" value="Nucleic acid-binding proteins"/>
    <property type="match status" value="1"/>
</dbReference>
<keyword evidence="4" id="KW-0963">Cytoplasm</keyword>
<evidence type="ECO:0000256" key="6">
    <source>
        <dbReference type="ARBA" id="ARBA00022741"/>
    </source>
</evidence>
<dbReference type="Proteomes" id="UP001432322">
    <property type="component" value="Unassembled WGS sequence"/>
</dbReference>
<keyword evidence="11 16" id="KW-0539">Nucleus</keyword>
<evidence type="ECO:0000313" key="19">
    <source>
        <dbReference type="Proteomes" id="UP001432322"/>
    </source>
</evidence>
<keyword evidence="9 15" id="KW-0067">ATP-binding</keyword>
<evidence type="ECO:0000256" key="2">
    <source>
        <dbReference type="ARBA" id="ARBA00004514"/>
    </source>
</evidence>
<dbReference type="CDD" id="cd17756">
    <property type="entry name" value="MCM5"/>
    <property type="match status" value="1"/>
</dbReference>
<dbReference type="PANTHER" id="PTHR11630:SF42">
    <property type="entry name" value="DNA REPLICATION LICENSING FACTOR MCM5"/>
    <property type="match status" value="1"/>
</dbReference>
<evidence type="ECO:0000256" key="1">
    <source>
        <dbReference type="ARBA" id="ARBA00004123"/>
    </source>
</evidence>
<dbReference type="InterPro" id="IPR027925">
    <property type="entry name" value="MCM_N"/>
</dbReference>
<reference evidence="18" key="1">
    <citation type="submission" date="2023-10" db="EMBL/GenBank/DDBJ databases">
        <title>Genome assembly of Pristionchus species.</title>
        <authorList>
            <person name="Yoshida K."/>
            <person name="Sommer R.J."/>
        </authorList>
    </citation>
    <scope>NUCLEOTIDE SEQUENCE</scope>
    <source>
        <strain evidence="18">RS5133</strain>
    </source>
</reference>
<dbReference type="Pfam" id="PF14551">
    <property type="entry name" value="MCM_N"/>
    <property type="match status" value="1"/>
</dbReference>
<comment type="similarity">
    <text evidence="3 15">Belongs to the MCM family.</text>
</comment>
<dbReference type="SUPFAM" id="SSF50249">
    <property type="entry name" value="Nucleic acid-binding proteins"/>
    <property type="match status" value="1"/>
</dbReference>
<dbReference type="GO" id="GO:0006270">
    <property type="term" value="P:DNA replication initiation"/>
    <property type="evidence" value="ECO:0007669"/>
    <property type="project" value="UniProtKB-UniRule"/>
</dbReference>
<dbReference type="FunFam" id="3.30.1640.10:FF:000006">
    <property type="entry name" value="DNA helicase"/>
    <property type="match status" value="1"/>
</dbReference>
<dbReference type="GO" id="GO:0005524">
    <property type="term" value="F:ATP binding"/>
    <property type="evidence" value="ECO:0007669"/>
    <property type="project" value="UniProtKB-UniRule"/>
</dbReference>
<dbReference type="GO" id="GO:0003697">
    <property type="term" value="F:single-stranded DNA binding"/>
    <property type="evidence" value="ECO:0007669"/>
    <property type="project" value="TreeGrafter"/>
</dbReference>
<dbReference type="Pfam" id="PF00493">
    <property type="entry name" value="MCM"/>
    <property type="match status" value="1"/>
</dbReference>
<dbReference type="InterPro" id="IPR031327">
    <property type="entry name" value="MCM"/>
</dbReference>
<dbReference type="InterPro" id="IPR033762">
    <property type="entry name" value="MCM_OB"/>
</dbReference>
<evidence type="ECO:0000256" key="10">
    <source>
        <dbReference type="ARBA" id="ARBA00023125"/>
    </source>
</evidence>
<dbReference type="Pfam" id="PF21933">
    <property type="entry name" value="MCM5_C"/>
    <property type="match status" value="1"/>
</dbReference>
<dbReference type="GO" id="GO:0005634">
    <property type="term" value="C:nucleus"/>
    <property type="evidence" value="ECO:0007669"/>
    <property type="project" value="UniProtKB-SubCell"/>
</dbReference>
<keyword evidence="8 16" id="KW-0347">Helicase</keyword>
<evidence type="ECO:0000256" key="8">
    <source>
        <dbReference type="ARBA" id="ARBA00022806"/>
    </source>
</evidence>
<evidence type="ECO:0000256" key="12">
    <source>
        <dbReference type="ARBA" id="ARBA00023306"/>
    </source>
</evidence>
<dbReference type="PANTHER" id="PTHR11630">
    <property type="entry name" value="DNA REPLICATION LICENSING FACTOR MCM FAMILY MEMBER"/>
    <property type="match status" value="1"/>
</dbReference>
<dbReference type="PROSITE" id="PS00847">
    <property type="entry name" value="MCM_1"/>
    <property type="match status" value="1"/>
</dbReference>
<feature type="domain" description="MCM C-terminal AAA(+) ATPase" evidence="17">
    <location>
        <begin position="333"/>
        <end position="538"/>
    </location>
</feature>
<evidence type="ECO:0000256" key="3">
    <source>
        <dbReference type="ARBA" id="ARBA00008010"/>
    </source>
</evidence>
<dbReference type="Gene3D" id="3.30.1640.10">
    <property type="entry name" value="mini-chromosome maintenance (MCM) complex, chain A, domain 1"/>
    <property type="match status" value="1"/>
</dbReference>
<dbReference type="AlphaFoldDB" id="A0AAV5VLE5"/>
<evidence type="ECO:0000256" key="7">
    <source>
        <dbReference type="ARBA" id="ARBA00022801"/>
    </source>
</evidence>
<dbReference type="GO" id="GO:0042555">
    <property type="term" value="C:MCM complex"/>
    <property type="evidence" value="ECO:0007669"/>
    <property type="project" value="UniProtKB-UniRule"/>
</dbReference>
<dbReference type="SMART" id="SM00350">
    <property type="entry name" value="MCM"/>
    <property type="match status" value="1"/>
</dbReference>
<protein>
    <recommendedName>
        <fullName evidence="16">DNA replication licensing factor MCM5</fullName>
        <ecNumber evidence="16">3.6.4.12</ecNumber>
    </recommendedName>
</protein>
<accession>A0AAV5VLE5</accession>
<dbReference type="PRINTS" id="PR01661">
    <property type="entry name" value="MCMPROTEIN5"/>
</dbReference>
<keyword evidence="10 15" id="KW-0238">DNA-binding</keyword>
<dbReference type="PRINTS" id="PR01657">
    <property type="entry name" value="MCMFAMILY"/>
</dbReference>
<comment type="subcellular location">
    <subcellularLocation>
        <location evidence="2">Cytoplasm</location>
        <location evidence="2">Cytosol</location>
    </subcellularLocation>
    <subcellularLocation>
        <location evidence="1 16">Nucleus</location>
    </subcellularLocation>
</comment>
<evidence type="ECO:0000256" key="15">
    <source>
        <dbReference type="RuleBase" id="RU004070"/>
    </source>
</evidence>
<comment type="catalytic activity">
    <reaction evidence="13">
        <text>ATP + H2O = ADP + phosphate + H(+)</text>
        <dbReference type="Rhea" id="RHEA:13065"/>
        <dbReference type="ChEBI" id="CHEBI:15377"/>
        <dbReference type="ChEBI" id="CHEBI:15378"/>
        <dbReference type="ChEBI" id="CHEBI:30616"/>
        <dbReference type="ChEBI" id="CHEBI:43474"/>
        <dbReference type="ChEBI" id="CHEBI:456216"/>
        <dbReference type="EC" id="3.6.4.12"/>
    </reaction>
    <physiologicalReaction direction="left-to-right" evidence="13">
        <dbReference type="Rhea" id="RHEA:13066"/>
    </physiologicalReaction>
</comment>
<evidence type="ECO:0000256" key="11">
    <source>
        <dbReference type="ARBA" id="ARBA00023242"/>
    </source>
</evidence>
<sequence length="757" mass="84314">SSMANFDNPGLYYQDRFYANDGVPDEGQELVQEYKQLTTTLRKFIREFSTGGFGMIYRETLKNNYNLGNYFLEVNLAHLKLFNEEAELKLRKYPLRFVPALEEAARTVADELTQPRPVGEEKVHDIQVLLNLDEYASSVRTVKSAQVSHVVKVSGIIVAASQVRAKATQVSLQCRTCRHTVNDLNLRPGLDGFQLPRTCGASQAGVLQRCPIDPYHIVPDKCICVDYQTLKLQENPEDVPHGEMPRHLQLYTDRYLVDKVAPGNRVTIVGVYSIKKLYNQQKTKDKTLSGIRTPYLRVLSIHVETAGPGRSDANQFTPEMERAFKEIAKRPDAFELIAKSIAPSIYGSVDIKKSIACLLFGGSRKRLPDGLTRRGDINVLLLGDPGTAKSQLLKFVEQVSPIGVYTSGKGSSAAGLTASVIKDPQSRSFIMEGGAMVLADGGVVCIDEFDKMREDDRVAIHEAMEQQTISIAKAGITTTLNSRCSVLAAANSVYGRWDDSKGNDNLDFMPTILSRFDMIYIVKDTHDVKRDTTLAKHVIEVHVAASNAAKPTDGAVEQEKNENAVFDSDGLLTLSFLKKFVSFARSSVAPRLTAEACEKMTNNYVRMRNPGKDDAGLVAKGKNAKSAIPITVRQLEAIVRMSESLAKMELLPFAVERHVEEAIRLFRVSTLEAAATGNLSGIEGFTSSEDAESIQRIERQLKKRFSVGTHVSESVVIQDFVSRQHYSEQLVRKVISNLIRRGDLQQRMQRRMLFRVR</sequence>
<evidence type="ECO:0000259" key="17">
    <source>
        <dbReference type="PROSITE" id="PS50051"/>
    </source>
</evidence>
<dbReference type="InterPro" id="IPR018525">
    <property type="entry name" value="MCM_CS"/>
</dbReference>
<keyword evidence="7 16" id="KW-0378">Hydrolase</keyword>
<feature type="non-terminal residue" evidence="18">
    <location>
        <position position="1"/>
    </location>
</feature>
<gene>
    <name evidence="18" type="ORF">PFISCL1PPCAC_10077</name>
</gene>
<dbReference type="GO" id="GO:0017116">
    <property type="term" value="F:single-stranded DNA helicase activity"/>
    <property type="evidence" value="ECO:0007669"/>
    <property type="project" value="TreeGrafter"/>
</dbReference>
<dbReference type="InterPro" id="IPR012340">
    <property type="entry name" value="NA-bd_OB-fold"/>
</dbReference>
<dbReference type="Pfam" id="PF17207">
    <property type="entry name" value="MCM_OB"/>
    <property type="match status" value="1"/>
</dbReference>
<dbReference type="SUPFAM" id="SSF52540">
    <property type="entry name" value="P-loop containing nucleoside triphosphate hydrolases"/>
    <property type="match status" value="1"/>
</dbReference>
<comment type="function">
    <text evidence="16">Acts as component of the MCM2-7 complex (MCM complex) which is the replicative helicase essential for 'once per cell cycle' DNA replication initiation and elongation in eukaryotic cells. The active ATPase sites in the MCM2-7 ring are formed through the interaction surfaces of two neighboring subunits such that a critical structure of a conserved arginine finger motif is provided in trans relative to the ATP-binding site of the Walker A box of the adjacent subunit. The six ATPase active sites, however, are likely to contribute differentially to the complex helicase activity.</text>
</comment>
<keyword evidence="5 16" id="KW-0235">DNA replication</keyword>
<dbReference type="GO" id="GO:0000727">
    <property type="term" value="P:double-strand break repair via break-induced replication"/>
    <property type="evidence" value="ECO:0007669"/>
    <property type="project" value="TreeGrafter"/>
</dbReference>
<dbReference type="InterPro" id="IPR001208">
    <property type="entry name" value="MCM_dom"/>
</dbReference>
<dbReference type="InterPro" id="IPR054125">
    <property type="entry name" value="MCM5_C"/>
</dbReference>
<evidence type="ECO:0000313" key="18">
    <source>
        <dbReference type="EMBL" id="GMT18780.1"/>
    </source>
</evidence>
<keyword evidence="19" id="KW-1185">Reference proteome</keyword>
<evidence type="ECO:0000256" key="4">
    <source>
        <dbReference type="ARBA" id="ARBA00022490"/>
    </source>
</evidence>
<keyword evidence="12 16" id="KW-0131">Cell cycle</keyword>
<proteinExistence type="inferred from homology"/>
<dbReference type="PROSITE" id="PS50051">
    <property type="entry name" value="MCM_2"/>
    <property type="match status" value="1"/>
</dbReference>
<evidence type="ECO:0000256" key="5">
    <source>
        <dbReference type="ARBA" id="ARBA00022705"/>
    </source>
</evidence>
<dbReference type="GO" id="GO:0005829">
    <property type="term" value="C:cytosol"/>
    <property type="evidence" value="ECO:0007669"/>
    <property type="project" value="UniProtKB-SubCell"/>
</dbReference>
<evidence type="ECO:0000256" key="14">
    <source>
        <dbReference type="ARBA" id="ARBA00064789"/>
    </source>
</evidence>
<dbReference type="FunFam" id="2.20.28.10:FF:000005">
    <property type="entry name" value="DNA helicase"/>
    <property type="match status" value="1"/>
</dbReference>